<keyword evidence="3" id="KW-0731">Sigma factor</keyword>
<dbReference type="SUPFAM" id="SSF88946">
    <property type="entry name" value="Sigma2 domain of RNA polymerase sigma factors"/>
    <property type="match status" value="1"/>
</dbReference>
<evidence type="ECO:0000256" key="5">
    <source>
        <dbReference type="ARBA" id="ARBA00023163"/>
    </source>
</evidence>
<evidence type="ECO:0000256" key="2">
    <source>
        <dbReference type="ARBA" id="ARBA00023015"/>
    </source>
</evidence>
<feature type="domain" description="RNA polymerase sigma-70 region 2" evidence="6">
    <location>
        <begin position="21"/>
        <end position="90"/>
    </location>
</feature>
<evidence type="ECO:0008006" key="10">
    <source>
        <dbReference type="Google" id="ProtNLM"/>
    </source>
</evidence>
<proteinExistence type="inferred from homology"/>
<accession>W7UVF6</accession>
<gene>
    <name evidence="8" type="ORF">RF007C_14470</name>
</gene>
<evidence type="ECO:0000313" key="9">
    <source>
        <dbReference type="Proteomes" id="UP000019365"/>
    </source>
</evidence>
<dbReference type="InterPro" id="IPR007627">
    <property type="entry name" value="RNA_pol_sigma70_r2"/>
</dbReference>
<evidence type="ECO:0000256" key="1">
    <source>
        <dbReference type="ARBA" id="ARBA00010641"/>
    </source>
</evidence>
<dbReference type="Gene3D" id="1.10.10.10">
    <property type="entry name" value="Winged helix-like DNA-binding domain superfamily/Winged helix DNA-binding domain"/>
    <property type="match status" value="1"/>
</dbReference>
<dbReference type="NCBIfam" id="TIGR02937">
    <property type="entry name" value="sigma70-ECF"/>
    <property type="match status" value="1"/>
</dbReference>
<dbReference type="Pfam" id="PF08281">
    <property type="entry name" value="Sigma70_r4_2"/>
    <property type="match status" value="1"/>
</dbReference>
<feature type="domain" description="RNA polymerase sigma factor 70 region 4 type 2" evidence="7">
    <location>
        <begin position="125"/>
        <end position="177"/>
    </location>
</feature>
<evidence type="ECO:0000313" key="8">
    <source>
        <dbReference type="EMBL" id="EWM52815.1"/>
    </source>
</evidence>
<dbReference type="PATRIC" id="fig|1341157.4.peg.2288"/>
<keyword evidence="4" id="KW-0238">DNA-binding</keyword>
<dbReference type="eggNOG" id="COG1595">
    <property type="taxonomic scope" value="Bacteria"/>
</dbReference>
<dbReference type="GO" id="GO:0016987">
    <property type="term" value="F:sigma factor activity"/>
    <property type="evidence" value="ECO:0007669"/>
    <property type="project" value="UniProtKB-KW"/>
</dbReference>
<dbReference type="OrthoDB" id="1820736at2"/>
<dbReference type="InterPro" id="IPR036388">
    <property type="entry name" value="WH-like_DNA-bd_sf"/>
</dbReference>
<dbReference type="GO" id="GO:0003677">
    <property type="term" value="F:DNA binding"/>
    <property type="evidence" value="ECO:0007669"/>
    <property type="project" value="UniProtKB-KW"/>
</dbReference>
<dbReference type="Pfam" id="PF04542">
    <property type="entry name" value="Sigma70_r2"/>
    <property type="match status" value="1"/>
</dbReference>
<dbReference type="InterPro" id="IPR039425">
    <property type="entry name" value="RNA_pol_sigma-70-like"/>
</dbReference>
<dbReference type="InterPro" id="IPR013324">
    <property type="entry name" value="RNA_pol_sigma_r3/r4-like"/>
</dbReference>
<name>W7UVF6_RUMFL</name>
<comment type="similarity">
    <text evidence="1">Belongs to the sigma-70 factor family. ECF subfamily.</text>
</comment>
<comment type="caution">
    <text evidence="8">The sequence shown here is derived from an EMBL/GenBank/DDBJ whole genome shotgun (WGS) entry which is preliminary data.</text>
</comment>
<keyword evidence="9" id="KW-1185">Reference proteome</keyword>
<reference evidence="8 9" key="1">
    <citation type="journal article" date="2014" name="PLoS ONE">
        <title>Rumen cellulosomics: divergent fiber-degrading strategies revealed by comparative genome-wide analysis of six ruminococcal strains.</title>
        <authorList>
            <person name="Dassa B."/>
            <person name="Borovok I."/>
            <person name="Ruimy-Israeli V."/>
            <person name="Lamed R."/>
            <person name="Flint H.J."/>
            <person name="Duncan S.H."/>
            <person name="Henrissat B."/>
            <person name="Coutinho P."/>
            <person name="Morrison M."/>
            <person name="Mosoni P."/>
            <person name="Yeoman C.J."/>
            <person name="White B.A."/>
            <person name="Bayer E.A."/>
        </authorList>
    </citation>
    <scope>NUCLEOTIDE SEQUENCE [LARGE SCALE GENOMIC DNA]</scope>
    <source>
        <strain evidence="8 9">007c</strain>
    </source>
</reference>
<dbReference type="InterPro" id="IPR013249">
    <property type="entry name" value="RNA_pol_sigma70_r4_t2"/>
</dbReference>
<dbReference type="GO" id="GO:0006352">
    <property type="term" value="P:DNA-templated transcription initiation"/>
    <property type="evidence" value="ECO:0007669"/>
    <property type="project" value="InterPro"/>
</dbReference>
<keyword evidence="2" id="KW-0805">Transcription regulation</keyword>
<dbReference type="Gene3D" id="1.10.1740.10">
    <property type="match status" value="1"/>
</dbReference>
<dbReference type="PANTHER" id="PTHR43133:SF8">
    <property type="entry name" value="RNA POLYMERASE SIGMA FACTOR HI_1459-RELATED"/>
    <property type="match status" value="1"/>
</dbReference>
<protein>
    <recommendedName>
        <fullName evidence="10">RNA polymerase sigma factor 70 region 4 type 2 domain-containing protein</fullName>
    </recommendedName>
</protein>
<dbReference type="InterPro" id="IPR014284">
    <property type="entry name" value="RNA_pol_sigma-70_dom"/>
</dbReference>
<dbReference type="InterPro" id="IPR013325">
    <property type="entry name" value="RNA_pol_sigma_r2"/>
</dbReference>
<evidence type="ECO:0000259" key="7">
    <source>
        <dbReference type="Pfam" id="PF08281"/>
    </source>
</evidence>
<dbReference type="Proteomes" id="UP000019365">
    <property type="component" value="Unassembled WGS sequence"/>
</dbReference>
<dbReference type="PANTHER" id="PTHR43133">
    <property type="entry name" value="RNA POLYMERASE ECF-TYPE SIGMA FACTO"/>
    <property type="match status" value="1"/>
</dbReference>
<evidence type="ECO:0000256" key="4">
    <source>
        <dbReference type="ARBA" id="ARBA00023125"/>
    </source>
</evidence>
<organism evidence="8 9">
    <name type="scientific">Ruminococcus flavefaciens 007c</name>
    <dbReference type="NCBI Taxonomy" id="1341157"/>
    <lineage>
        <taxon>Bacteria</taxon>
        <taxon>Bacillati</taxon>
        <taxon>Bacillota</taxon>
        <taxon>Clostridia</taxon>
        <taxon>Eubacteriales</taxon>
        <taxon>Oscillospiraceae</taxon>
        <taxon>Ruminococcus</taxon>
    </lineage>
</organism>
<keyword evidence="5" id="KW-0804">Transcription</keyword>
<dbReference type="EMBL" id="ATAX01000028">
    <property type="protein sequence ID" value="EWM52815.1"/>
    <property type="molecule type" value="Genomic_DNA"/>
</dbReference>
<dbReference type="SUPFAM" id="SSF88659">
    <property type="entry name" value="Sigma3 and sigma4 domains of RNA polymerase sigma factors"/>
    <property type="match status" value="1"/>
</dbReference>
<evidence type="ECO:0000256" key="3">
    <source>
        <dbReference type="ARBA" id="ARBA00023082"/>
    </source>
</evidence>
<sequence>MTGSELKKLLEDSPEECHKLLMKEYGRYVYAIVYNKLRCCGSREDVEECFSDIFAEIFIDFEYREAYKGDIKNYIGTVSKHKAIDFCRRLNTVKGRSVYTEEEDIRQLASDFNVDERVDSSELRRILLDKIDELGEPDSTILIQKFYYDMSSNEIAKNVSMTASSVRSRCSRAMEKLRVKLAAAGITR</sequence>
<dbReference type="RefSeq" id="WP_037299918.1">
    <property type="nucleotide sequence ID" value="NZ_ATAX01000028.1"/>
</dbReference>
<dbReference type="AlphaFoldDB" id="W7UVF6"/>
<evidence type="ECO:0000259" key="6">
    <source>
        <dbReference type="Pfam" id="PF04542"/>
    </source>
</evidence>